<feature type="transmembrane region" description="Helical" evidence="1">
    <location>
        <begin position="99"/>
        <end position="121"/>
    </location>
</feature>
<dbReference type="InterPro" id="IPR010540">
    <property type="entry name" value="CmpB_TMEM229"/>
</dbReference>
<dbReference type="Proteomes" id="UP000284543">
    <property type="component" value="Unassembled WGS sequence"/>
</dbReference>
<feature type="transmembrane region" description="Helical" evidence="1">
    <location>
        <begin position="65"/>
        <end position="87"/>
    </location>
</feature>
<protein>
    <submittedName>
        <fullName evidence="2">Uncharacterized protein</fullName>
    </submittedName>
</protein>
<dbReference type="EMBL" id="QRZM01000024">
    <property type="protein sequence ID" value="RGV69481.1"/>
    <property type="molecule type" value="Genomic_DNA"/>
</dbReference>
<feature type="transmembrane region" description="Helical" evidence="1">
    <location>
        <begin position="9"/>
        <end position="27"/>
    </location>
</feature>
<dbReference type="RefSeq" id="WP_118019669.1">
    <property type="nucleotide sequence ID" value="NZ_QRZM01000024.1"/>
</dbReference>
<proteinExistence type="predicted"/>
<evidence type="ECO:0000256" key="1">
    <source>
        <dbReference type="SAM" id="Phobius"/>
    </source>
</evidence>
<accession>A0A412YUB5</accession>
<dbReference type="Pfam" id="PF06541">
    <property type="entry name" value="ABC_trans_CmpB"/>
    <property type="match status" value="1"/>
</dbReference>
<organism evidence="2 3">
    <name type="scientific">Enterocloster bolteae</name>
    <dbReference type="NCBI Taxonomy" id="208479"/>
    <lineage>
        <taxon>Bacteria</taxon>
        <taxon>Bacillati</taxon>
        <taxon>Bacillota</taxon>
        <taxon>Clostridia</taxon>
        <taxon>Lachnospirales</taxon>
        <taxon>Lachnospiraceae</taxon>
        <taxon>Enterocloster</taxon>
    </lineage>
</organism>
<dbReference type="AlphaFoldDB" id="A0A412YUB5"/>
<evidence type="ECO:0000313" key="2">
    <source>
        <dbReference type="EMBL" id="RGV69481.1"/>
    </source>
</evidence>
<name>A0A412YUB5_9FIRM</name>
<reference evidence="2 3" key="1">
    <citation type="submission" date="2018-08" db="EMBL/GenBank/DDBJ databases">
        <title>A genome reference for cultivated species of the human gut microbiota.</title>
        <authorList>
            <person name="Zou Y."/>
            <person name="Xue W."/>
            <person name="Luo G."/>
        </authorList>
    </citation>
    <scope>NUCLEOTIDE SEQUENCE [LARGE SCALE GENOMIC DNA]</scope>
    <source>
        <strain evidence="2 3">AF14-18</strain>
    </source>
</reference>
<gene>
    <name evidence="2" type="ORF">DWW02_28425</name>
</gene>
<comment type="caution">
    <text evidence="2">The sequence shown here is derived from an EMBL/GenBank/DDBJ whole genome shotgun (WGS) entry which is preliminary data.</text>
</comment>
<keyword evidence="1" id="KW-0812">Transmembrane</keyword>
<sequence length="153" mass="17804">MVRRRVNKYATLWSMGGLLYIALELLWRGYSHWTMFILGGLCFIGLGLINEVLPWDMPLWQQILLGAALITLLEFLTGCVVNLWLGWGIWDYSNMQGNILGQICPQYFVLWIPVSLVGIALDDCLRYKKWGEERPHYNIGFTRKSLRIVWLPI</sequence>
<keyword evidence="1" id="KW-0472">Membrane</keyword>
<evidence type="ECO:0000313" key="3">
    <source>
        <dbReference type="Proteomes" id="UP000284543"/>
    </source>
</evidence>
<feature type="transmembrane region" description="Helical" evidence="1">
    <location>
        <begin position="33"/>
        <end position="53"/>
    </location>
</feature>
<keyword evidence="1" id="KW-1133">Transmembrane helix</keyword>